<dbReference type="EMBL" id="JAUOEL010000011">
    <property type="protein sequence ID" value="MDO5977058.1"/>
    <property type="molecule type" value="Genomic_DNA"/>
</dbReference>
<evidence type="ECO:0000313" key="2">
    <source>
        <dbReference type="Proteomes" id="UP001176806"/>
    </source>
</evidence>
<dbReference type="RefSeq" id="WP_303304389.1">
    <property type="nucleotide sequence ID" value="NZ_BAABDA010000003.1"/>
</dbReference>
<reference evidence="1" key="1">
    <citation type="submission" date="2023-07" db="EMBL/GenBank/DDBJ databases">
        <title>Two novel species in the genus Flavivirga.</title>
        <authorList>
            <person name="Kwon K."/>
        </authorList>
    </citation>
    <scope>NUCLEOTIDE SEQUENCE</scope>
    <source>
        <strain evidence="1">KACC 14158</strain>
    </source>
</reference>
<protein>
    <submittedName>
        <fullName evidence="1">Uncharacterized protein</fullName>
    </submittedName>
</protein>
<proteinExistence type="predicted"/>
<keyword evidence="2" id="KW-1185">Reference proteome</keyword>
<sequence length="64" mass="7913">MKSVQRILNNNFKEKYIAFRELEKEMIIKPLEDNFNEFQSLEPVDKFIALRYFIWQLSFFMMIS</sequence>
<name>A0ABT8WV43_9FLAO</name>
<evidence type="ECO:0000313" key="1">
    <source>
        <dbReference type="EMBL" id="MDO5977058.1"/>
    </source>
</evidence>
<accession>A0ABT8WV43</accession>
<gene>
    <name evidence="1" type="ORF">Q4Q40_22910</name>
</gene>
<organism evidence="1 2">
    <name type="scientific">Flavivirga jejuensis</name>
    <dbReference type="NCBI Taxonomy" id="870487"/>
    <lineage>
        <taxon>Bacteria</taxon>
        <taxon>Pseudomonadati</taxon>
        <taxon>Bacteroidota</taxon>
        <taxon>Flavobacteriia</taxon>
        <taxon>Flavobacteriales</taxon>
        <taxon>Flavobacteriaceae</taxon>
        <taxon>Flavivirga</taxon>
    </lineage>
</organism>
<comment type="caution">
    <text evidence="1">The sequence shown here is derived from an EMBL/GenBank/DDBJ whole genome shotgun (WGS) entry which is preliminary data.</text>
</comment>
<dbReference type="Proteomes" id="UP001176806">
    <property type="component" value="Unassembled WGS sequence"/>
</dbReference>